<dbReference type="InterPro" id="IPR012349">
    <property type="entry name" value="Split_barrel_FMN-bd"/>
</dbReference>
<dbReference type="GO" id="GO:0070967">
    <property type="term" value="F:coenzyme F420 binding"/>
    <property type="evidence" value="ECO:0007669"/>
    <property type="project" value="TreeGrafter"/>
</dbReference>
<gene>
    <name evidence="3" type="ORF">L829_3525</name>
</gene>
<evidence type="ECO:0000313" key="3">
    <source>
        <dbReference type="EMBL" id="ETZ89947.1"/>
    </source>
</evidence>
<dbReference type="PANTHER" id="PTHR39428">
    <property type="entry name" value="F420H(2)-DEPENDENT QUINONE REDUCTASE RV1261C"/>
    <property type="match status" value="1"/>
</dbReference>
<dbReference type="AlphaFoldDB" id="A0A829PRT6"/>
<evidence type="ECO:0000313" key="4">
    <source>
        <dbReference type="Proteomes" id="UP000019854"/>
    </source>
</evidence>
<proteinExistence type="inferred from homology"/>
<dbReference type="NCBIfam" id="TIGR00026">
    <property type="entry name" value="hi_GC_TIGR00026"/>
    <property type="match status" value="1"/>
</dbReference>
<name>A0A829PRT6_9MYCO</name>
<protein>
    <submittedName>
        <fullName evidence="3">Deazaflavin-dependent oxidoreductase, nitroreductase family protein</fullName>
    </submittedName>
</protein>
<dbReference type="EMBL" id="JAOX01000001">
    <property type="protein sequence ID" value="ETZ89947.1"/>
    <property type="molecule type" value="Genomic_DNA"/>
</dbReference>
<dbReference type="Proteomes" id="UP000019854">
    <property type="component" value="Unassembled WGS sequence"/>
</dbReference>
<comment type="similarity">
    <text evidence="1">Belongs to the F420H(2)-dependent quinone reductase family.</text>
</comment>
<organism evidence="3 4">
    <name type="scientific">Mycobacteroides abscessus MAB_030201_1075</name>
    <dbReference type="NCBI Taxonomy" id="1335410"/>
    <lineage>
        <taxon>Bacteria</taxon>
        <taxon>Bacillati</taxon>
        <taxon>Actinomycetota</taxon>
        <taxon>Actinomycetes</taxon>
        <taxon>Mycobacteriales</taxon>
        <taxon>Mycobacteriaceae</taxon>
        <taxon>Mycobacteroides</taxon>
        <taxon>Mycobacteroides abscessus</taxon>
    </lineage>
</organism>
<reference evidence="3 4" key="1">
    <citation type="submission" date="2014-01" db="EMBL/GenBank/DDBJ databases">
        <authorList>
            <person name="Zelazny A."/>
            <person name="Olivier K."/>
            <person name="Sampaio E.P."/>
            <person name="Holland S.M."/>
            <person name="Tallon L.J."/>
            <person name="Sadzewicz L.K."/>
            <person name="Sengamalay N."/>
            <person name="Fraser C.M."/>
            <person name="Hine E."/>
            <person name="Shefchek K.A."/>
            <person name="Das S.P."/>
            <person name="Shallom S.J."/>
            <person name="Agrawal S."/>
            <person name="Tettelin H."/>
        </authorList>
    </citation>
    <scope>NUCLEOTIDE SEQUENCE [LARGE SCALE GENOMIC DNA]</scope>
    <source>
        <strain evidence="3 4">MAB_030201_1075</strain>
    </source>
</reference>
<evidence type="ECO:0000256" key="2">
    <source>
        <dbReference type="ARBA" id="ARBA00049106"/>
    </source>
</evidence>
<dbReference type="InterPro" id="IPR004378">
    <property type="entry name" value="F420H2_quin_Rdtase"/>
</dbReference>
<dbReference type="Pfam" id="PF04075">
    <property type="entry name" value="F420H2_quin_red"/>
    <property type="match status" value="1"/>
</dbReference>
<dbReference type="PANTHER" id="PTHR39428:SF1">
    <property type="entry name" value="F420H(2)-DEPENDENT QUINONE REDUCTASE RV1261C"/>
    <property type="match status" value="1"/>
</dbReference>
<accession>A0A829PRT6</accession>
<comment type="catalytic activity">
    <reaction evidence="2">
        <text>oxidized coenzyme F420-(gamma-L-Glu)(n) + a quinol + H(+) = reduced coenzyme F420-(gamma-L-Glu)(n) + a quinone</text>
        <dbReference type="Rhea" id="RHEA:39663"/>
        <dbReference type="Rhea" id="RHEA-COMP:12939"/>
        <dbReference type="Rhea" id="RHEA-COMP:14378"/>
        <dbReference type="ChEBI" id="CHEBI:15378"/>
        <dbReference type="ChEBI" id="CHEBI:24646"/>
        <dbReference type="ChEBI" id="CHEBI:132124"/>
        <dbReference type="ChEBI" id="CHEBI:133980"/>
        <dbReference type="ChEBI" id="CHEBI:139511"/>
    </reaction>
</comment>
<dbReference type="GO" id="GO:0016491">
    <property type="term" value="F:oxidoreductase activity"/>
    <property type="evidence" value="ECO:0007669"/>
    <property type="project" value="InterPro"/>
</dbReference>
<evidence type="ECO:0000256" key="1">
    <source>
        <dbReference type="ARBA" id="ARBA00008710"/>
    </source>
</evidence>
<dbReference type="GO" id="GO:0005886">
    <property type="term" value="C:plasma membrane"/>
    <property type="evidence" value="ECO:0007669"/>
    <property type="project" value="TreeGrafter"/>
</dbReference>
<dbReference type="Gene3D" id="2.30.110.10">
    <property type="entry name" value="Electron Transport, Fmn-binding Protein, Chain A"/>
    <property type="match status" value="1"/>
</dbReference>
<comment type="caution">
    <text evidence="3">The sequence shown here is derived from an EMBL/GenBank/DDBJ whole genome shotgun (WGS) entry which is preliminary data.</text>
</comment>
<sequence length="164" mass="18178">MRLASSPLAARLARVSVPVDRFVLVRTKGRYTAMGPIGMPLLVLTTTGSRTGRRRQQPLTYVRDGDRLVVVGTNFGQAHQPAWTSNLLIDPRAEVTIGGTTVPVIAKQLSGQERGWFIRELAQVGQNYAVYAERAAREREVRVFALELAPTVRLESDVHIQEKS</sequence>